<reference evidence="1 2" key="1">
    <citation type="submission" date="2018-03" db="EMBL/GenBank/DDBJ databases">
        <title>Genomic Encyclopedia of Archaeal and Bacterial Type Strains, Phase II (KMG-II): from individual species to whole genera.</title>
        <authorList>
            <person name="Goeker M."/>
        </authorList>
    </citation>
    <scope>NUCLEOTIDE SEQUENCE [LARGE SCALE GENOMIC DNA]</scope>
    <source>
        <strain evidence="1 2">DSM 45211</strain>
    </source>
</reference>
<name>A0A2P8E6P0_9ACTN</name>
<dbReference type="EMBL" id="PYGE01000004">
    <property type="protein sequence ID" value="PSL05140.1"/>
    <property type="molecule type" value="Genomic_DNA"/>
</dbReference>
<dbReference type="InterPro" id="IPR047990">
    <property type="entry name" value="DLW39-like"/>
</dbReference>
<accession>A0A2P8E6P0</accession>
<dbReference type="RefSeq" id="WP_211300022.1">
    <property type="nucleotide sequence ID" value="NZ_PYGE01000004.1"/>
</dbReference>
<feature type="non-terminal residue" evidence="1">
    <location>
        <position position="1"/>
    </location>
</feature>
<keyword evidence="2" id="KW-1185">Reference proteome</keyword>
<gene>
    <name evidence="1" type="ORF">CLV30_1041</name>
</gene>
<dbReference type="Proteomes" id="UP000243528">
    <property type="component" value="Unassembled WGS sequence"/>
</dbReference>
<dbReference type="NCBIfam" id="NF038356">
    <property type="entry name" value="actino_DLW39"/>
    <property type="match status" value="1"/>
</dbReference>
<evidence type="ECO:0000313" key="2">
    <source>
        <dbReference type="Proteomes" id="UP000243528"/>
    </source>
</evidence>
<proteinExistence type="predicted"/>
<organism evidence="1 2">
    <name type="scientific">Haloactinopolyspora alba</name>
    <dbReference type="NCBI Taxonomy" id="648780"/>
    <lineage>
        <taxon>Bacteria</taxon>
        <taxon>Bacillati</taxon>
        <taxon>Actinomycetota</taxon>
        <taxon>Actinomycetes</taxon>
        <taxon>Jiangellales</taxon>
        <taxon>Jiangellaceae</taxon>
        <taxon>Haloactinopolyspora</taxon>
    </lineage>
</organism>
<comment type="caution">
    <text evidence="1">The sequence shown here is derived from an EMBL/GenBank/DDBJ whole genome shotgun (WGS) entry which is preliminary data.</text>
</comment>
<evidence type="ECO:0000313" key="1">
    <source>
        <dbReference type="EMBL" id="PSL05140.1"/>
    </source>
</evidence>
<protein>
    <submittedName>
        <fullName evidence="1">Uncharacterized protein</fullName>
    </submittedName>
</protein>
<dbReference type="AlphaFoldDB" id="A0A2P8E6P0"/>
<sequence length="33" mass="3692">VAGYLGYRRYQSGQAEQDLWAEATDPIPPADPR</sequence>